<evidence type="ECO:0000256" key="1">
    <source>
        <dbReference type="SAM" id="SignalP"/>
    </source>
</evidence>
<accession>A0ABS1JSY9</accession>
<keyword evidence="3" id="KW-0167">Capsid protein</keyword>
<feature type="chain" id="PRO_5047486146" evidence="1">
    <location>
        <begin position="31"/>
        <end position="167"/>
    </location>
</feature>
<proteinExistence type="predicted"/>
<sequence>MSSIGDPRKAMRIRVVLAGFLCCFGTASQADTGTLAVRATVLSRSLCFISGGRTMTMDFGAIDPASTATKTQSVTTSIFCIGNRTSTFAISTDSGLHEFGAGNPRMQNTTAATAFLPYSLSISPASGTIATSLGTTPVTITGTITPAQFQNARFGAYSDTVAITLNP</sequence>
<gene>
    <name evidence="3" type="ORF">JI746_19835</name>
</gene>
<keyword evidence="1" id="KW-0732">Signal</keyword>
<evidence type="ECO:0000313" key="3">
    <source>
        <dbReference type="EMBL" id="MBL0427373.1"/>
    </source>
</evidence>
<feature type="signal peptide" evidence="1">
    <location>
        <begin position="1"/>
        <end position="30"/>
    </location>
</feature>
<reference evidence="3 4" key="1">
    <citation type="journal article" date="2017" name="Int. J. Syst. Evol. Microbiol.">
        <title>Ramlibacter alkalitolerans sp. nov., alkali-tolerant bacterium isolated from soil of ginseng.</title>
        <authorList>
            <person name="Lee D.H."/>
            <person name="Cha C.J."/>
        </authorList>
    </citation>
    <scope>NUCLEOTIDE SEQUENCE [LARGE SCALE GENOMIC DNA]</scope>
    <source>
        <strain evidence="3 4">KACC 19305</strain>
    </source>
</reference>
<protein>
    <submittedName>
        <fullName evidence="3">Spore coat protein U domain-containing protein</fullName>
    </submittedName>
</protein>
<feature type="domain" description="Spore coat protein U/FanG" evidence="2">
    <location>
        <begin position="32"/>
        <end position="164"/>
    </location>
</feature>
<dbReference type="EMBL" id="JAEQND010000011">
    <property type="protein sequence ID" value="MBL0427373.1"/>
    <property type="molecule type" value="Genomic_DNA"/>
</dbReference>
<dbReference type="RefSeq" id="WP_201692002.1">
    <property type="nucleotide sequence ID" value="NZ_JAEQND010000011.1"/>
</dbReference>
<evidence type="ECO:0000313" key="4">
    <source>
        <dbReference type="Proteomes" id="UP000622707"/>
    </source>
</evidence>
<evidence type="ECO:0000259" key="2">
    <source>
        <dbReference type="Pfam" id="PF05229"/>
    </source>
</evidence>
<dbReference type="Pfam" id="PF05229">
    <property type="entry name" value="SCPU"/>
    <property type="match status" value="1"/>
</dbReference>
<name>A0ABS1JSY9_9BURK</name>
<dbReference type="InterPro" id="IPR007893">
    <property type="entry name" value="Spore_coat_U/FanG"/>
</dbReference>
<organism evidence="3 4">
    <name type="scientific">Ramlibacter alkalitolerans</name>
    <dbReference type="NCBI Taxonomy" id="2039631"/>
    <lineage>
        <taxon>Bacteria</taxon>
        <taxon>Pseudomonadati</taxon>
        <taxon>Pseudomonadota</taxon>
        <taxon>Betaproteobacteria</taxon>
        <taxon>Burkholderiales</taxon>
        <taxon>Comamonadaceae</taxon>
        <taxon>Ramlibacter</taxon>
    </lineage>
</organism>
<keyword evidence="4" id="KW-1185">Reference proteome</keyword>
<comment type="caution">
    <text evidence="3">The sequence shown here is derived from an EMBL/GenBank/DDBJ whole genome shotgun (WGS) entry which is preliminary data.</text>
</comment>
<keyword evidence="3" id="KW-0946">Virion</keyword>
<dbReference type="Proteomes" id="UP000622707">
    <property type="component" value="Unassembled WGS sequence"/>
</dbReference>